<evidence type="ECO:0008006" key="4">
    <source>
        <dbReference type="Google" id="ProtNLM"/>
    </source>
</evidence>
<dbReference type="Proteomes" id="UP000321261">
    <property type="component" value="Unassembled WGS sequence"/>
</dbReference>
<organism evidence="2 3">
    <name type="scientific">Pseudonocardia hierapolitana</name>
    <dbReference type="NCBI Taxonomy" id="1128676"/>
    <lineage>
        <taxon>Bacteria</taxon>
        <taxon>Bacillati</taxon>
        <taxon>Actinomycetota</taxon>
        <taxon>Actinomycetes</taxon>
        <taxon>Pseudonocardiales</taxon>
        <taxon>Pseudonocardiaceae</taxon>
        <taxon>Pseudonocardia</taxon>
    </lineage>
</organism>
<proteinExistence type="predicted"/>
<name>A0A561SMK3_9PSEU</name>
<comment type="caution">
    <text evidence="2">The sequence shown here is derived from an EMBL/GenBank/DDBJ whole genome shotgun (WGS) entry which is preliminary data.</text>
</comment>
<evidence type="ECO:0000256" key="1">
    <source>
        <dbReference type="SAM" id="Phobius"/>
    </source>
</evidence>
<feature type="transmembrane region" description="Helical" evidence="1">
    <location>
        <begin position="12"/>
        <end position="29"/>
    </location>
</feature>
<keyword evidence="3" id="KW-1185">Reference proteome</keyword>
<dbReference type="InterPro" id="IPR011990">
    <property type="entry name" value="TPR-like_helical_dom_sf"/>
</dbReference>
<keyword evidence="1" id="KW-1133">Transmembrane helix</keyword>
<sequence>MGERARRTIENTVGGLLGLGLGVGVMGLGMKALEAVGADPITFAVVLATVAGGFAYGCVQVGIAAVQVVSLSVRARRHLRAGRLEALAPLVREMVEYDELFPGFDHPRTVTRRRALIFVLARLGRFEEAGIIAERNVGSLSRRLGATHPDTAEARDVARLLREAALAPSVAEVVREAMRTRT</sequence>
<evidence type="ECO:0000313" key="3">
    <source>
        <dbReference type="Proteomes" id="UP000321261"/>
    </source>
</evidence>
<keyword evidence="1" id="KW-0472">Membrane</keyword>
<gene>
    <name evidence="2" type="ORF">FHX44_111959</name>
</gene>
<accession>A0A561SMK3</accession>
<reference evidence="2 3" key="1">
    <citation type="submission" date="2019-06" db="EMBL/GenBank/DDBJ databases">
        <title>Sequencing the genomes of 1000 actinobacteria strains.</title>
        <authorList>
            <person name="Klenk H.-P."/>
        </authorList>
    </citation>
    <scope>NUCLEOTIDE SEQUENCE [LARGE SCALE GENOMIC DNA]</scope>
    <source>
        <strain evidence="2 3">DSM 45671</strain>
    </source>
</reference>
<dbReference type="AlphaFoldDB" id="A0A561SMK3"/>
<dbReference type="Gene3D" id="1.25.40.10">
    <property type="entry name" value="Tetratricopeptide repeat domain"/>
    <property type="match status" value="1"/>
</dbReference>
<keyword evidence="1" id="KW-0812">Transmembrane</keyword>
<evidence type="ECO:0000313" key="2">
    <source>
        <dbReference type="EMBL" id="TWF76072.1"/>
    </source>
</evidence>
<feature type="transmembrane region" description="Helical" evidence="1">
    <location>
        <begin position="41"/>
        <end position="73"/>
    </location>
</feature>
<protein>
    <recommendedName>
        <fullName evidence="4">Tetratricopeptide repeat protein</fullName>
    </recommendedName>
</protein>
<dbReference type="EMBL" id="VIWU01000001">
    <property type="protein sequence ID" value="TWF76072.1"/>
    <property type="molecule type" value="Genomic_DNA"/>
</dbReference>